<dbReference type="AlphaFoldDB" id="A0AAW0QCL6"/>
<dbReference type="InterPro" id="IPR006076">
    <property type="entry name" value="FAD-dep_OxRdtase"/>
</dbReference>
<dbReference type="EMBL" id="JAQQWP010000011">
    <property type="protein sequence ID" value="KAK8095508.1"/>
    <property type="molecule type" value="Genomic_DNA"/>
</dbReference>
<proteinExistence type="predicted"/>
<protein>
    <recommendedName>
        <fullName evidence="1">FAD dependent oxidoreductase domain-containing protein</fullName>
    </recommendedName>
</protein>
<evidence type="ECO:0000259" key="1">
    <source>
        <dbReference type="Pfam" id="PF01266"/>
    </source>
</evidence>
<dbReference type="Proteomes" id="UP001392437">
    <property type="component" value="Unassembled WGS sequence"/>
</dbReference>
<dbReference type="PANTHER" id="PTHR13847:SF284">
    <property type="entry name" value="FAD DEPENDENT OXIDOREDUCTASE DOMAIN-CONTAINING PROTEIN"/>
    <property type="match status" value="1"/>
</dbReference>
<reference evidence="2 3" key="1">
    <citation type="submission" date="2023-01" db="EMBL/GenBank/DDBJ databases">
        <title>Analysis of 21 Apiospora genomes using comparative genomics revels a genus with tremendous synthesis potential of carbohydrate active enzymes and secondary metabolites.</title>
        <authorList>
            <person name="Sorensen T."/>
        </authorList>
    </citation>
    <scope>NUCLEOTIDE SEQUENCE [LARGE SCALE GENOMIC DNA]</scope>
    <source>
        <strain evidence="2 3">CBS 117206</strain>
    </source>
</reference>
<accession>A0AAW0QCL6</accession>
<evidence type="ECO:0000313" key="2">
    <source>
        <dbReference type="EMBL" id="KAK8095508.1"/>
    </source>
</evidence>
<dbReference type="Gene3D" id="3.30.9.10">
    <property type="entry name" value="D-Amino Acid Oxidase, subunit A, domain 2"/>
    <property type="match status" value="1"/>
</dbReference>
<comment type="caution">
    <text evidence="2">The sequence shown here is derived from an EMBL/GenBank/DDBJ whole genome shotgun (WGS) entry which is preliminary data.</text>
</comment>
<dbReference type="Gene3D" id="3.50.50.60">
    <property type="entry name" value="FAD/NAD(P)-binding domain"/>
    <property type="match status" value="1"/>
</dbReference>
<organism evidence="2 3">
    <name type="scientific">Apiospora kogelbergensis</name>
    <dbReference type="NCBI Taxonomy" id="1337665"/>
    <lineage>
        <taxon>Eukaryota</taxon>
        <taxon>Fungi</taxon>
        <taxon>Dikarya</taxon>
        <taxon>Ascomycota</taxon>
        <taxon>Pezizomycotina</taxon>
        <taxon>Sordariomycetes</taxon>
        <taxon>Xylariomycetidae</taxon>
        <taxon>Amphisphaeriales</taxon>
        <taxon>Apiosporaceae</taxon>
        <taxon>Apiospora</taxon>
    </lineage>
</organism>
<dbReference type="InterPro" id="IPR036188">
    <property type="entry name" value="FAD/NAD-bd_sf"/>
</dbReference>
<gene>
    <name evidence="2" type="ORF">PG999_013530</name>
</gene>
<name>A0AAW0QCL6_9PEZI</name>
<sequence length="474" mass="51542">MGGGEAIPGFPHPNPVTSYWQLPPHRIASHRTTADLPTSTTWDYVIIGSGITGAAVAYKLLARDPSLKILMLEARTAASAASGRNGGHVRAGWHLNFARYVDVFGEDAALAFERLEAANVADMAAFVREHDVDCDFRDVTTADVYTTAAAWDEARAVMRKRQEVEERRGQFIERRAWEGEAARERIGLPSAVGAITYPAHTQNPYQLVCRMLELGLEKGLNLQTNTMALEVAPVGNSSNDGAGGNDETVRWEVVTDRGTVKAQKVVLATNAYTNALHAKLRQTGFLVSGRSQVSAIRPGSNMAHHPIMESTSVGLNDVGNGDYFGVRDASLAGSGDILYGGGRSVSKSLHTVDDSILNEEVMEYLRHAGRQVFGAEAWGDEGKPVRDWGGITCYTPDTFPLVGEDTTTQPQKGLWMSVGMNGHGMAMAFRCAEALVEMMTTGEAPGWLPEPFRLERVWNKERAHLSSLNAWVTV</sequence>
<evidence type="ECO:0000313" key="3">
    <source>
        <dbReference type="Proteomes" id="UP001392437"/>
    </source>
</evidence>
<dbReference type="GO" id="GO:0005737">
    <property type="term" value="C:cytoplasm"/>
    <property type="evidence" value="ECO:0007669"/>
    <property type="project" value="TreeGrafter"/>
</dbReference>
<dbReference type="SUPFAM" id="SSF51905">
    <property type="entry name" value="FAD/NAD(P)-binding domain"/>
    <property type="match status" value="1"/>
</dbReference>
<feature type="domain" description="FAD dependent oxidoreductase" evidence="1">
    <location>
        <begin position="43"/>
        <end position="438"/>
    </location>
</feature>
<keyword evidence="3" id="KW-1185">Reference proteome</keyword>
<dbReference type="Pfam" id="PF01266">
    <property type="entry name" value="DAO"/>
    <property type="match status" value="1"/>
</dbReference>
<dbReference type="PANTHER" id="PTHR13847">
    <property type="entry name" value="SARCOSINE DEHYDROGENASE-RELATED"/>
    <property type="match status" value="1"/>
</dbReference>